<dbReference type="STRING" id="1565605.PG1C_11265"/>
<dbReference type="Proteomes" id="UP000061603">
    <property type="component" value="Chromosome"/>
</dbReference>
<accession>A0A0C5JAN2</accession>
<sequence>MSVTLSSRRTFLQATVRGGAALPLLTSLGMATNAVAGGLAESENSLCLFEADAAMGADMAAGVRQIGLAYQTVTLDDAAGWSAMLDALASARGRSLAVLGRPATVFAVRGMLEPTWRVVLEGRHSRQAGGQMRHAFNGLDAPMNQLSGWLDRVRDPAQYAVVLASMTRGEFSADAERKTLDVNSHAWPGGDLVSLLAWPKGVV</sequence>
<evidence type="ECO:0000313" key="3">
    <source>
        <dbReference type="Proteomes" id="UP000061603"/>
    </source>
</evidence>
<proteinExistence type="predicted"/>
<gene>
    <name evidence="2" type="ORF">PG1C_11265</name>
</gene>
<dbReference type="KEGG" id="rbu:PG1C_11265"/>
<dbReference type="RefSeq" id="WP_202634899.1">
    <property type="nucleotide sequence ID" value="NZ_CP010554.1"/>
</dbReference>
<keyword evidence="3" id="KW-1185">Reference proteome</keyword>
<evidence type="ECO:0000256" key="1">
    <source>
        <dbReference type="SAM" id="SignalP"/>
    </source>
</evidence>
<dbReference type="EMBL" id="CP010554">
    <property type="protein sequence ID" value="AJP48853.1"/>
    <property type="molecule type" value="Genomic_DNA"/>
</dbReference>
<dbReference type="InterPro" id="IPR006311">
    <property type="entry name" value="TAT_signal"/>
</dbReference>
<dbReference type="AlphaFoldDB" id="A0A0C5JAN2"/>
<reference evidence="2 3" key="1">
    <citation type="journal article" date="2015" name="Genome Announc.">
        <title>Complete Genome Sequence of a Novel Bacterium within the Family Rhodocyclaceae That Degrades Polycyclic Aromatic Hydrocarbons.</title>
        <authorList>
            <person name="Singleton D.R."/>
            <person name="Dickey A.N."/>
            <person name="Scholl E.H."/>
            <person name="Wright F.A."/>
            <person name="Aitken M.D."/>
        </authorList>
    </citation>
    <scope>NUCLEOTIDE SEQUENCE [LARGE SCALE GENOMIC DNA]</scope>
    <source>
        <strain evidence="3">PG1-Ca6</strain>
    </source>
</reference>
<dbReference type="PROSITE" id="PS51318">
    <property type="entry name" value="TAT"/>
    <property type="match status" value="1"/>
</dbReference>
<dbReference type="HOGENOM" id="CLU_1348034_0_0_4"/>
<name>A0A0C5JAN2_9PROT</name>
<keyword evidence="1" id="KW-0732">Signal</keyword>
<evidence type="ECO:0000313" key="2">
    <source>
        <dbReference type="EMBL" id="AJP48853.1"/>
    </source>
</evidence>
<feature type="chain" id="PRO_5002178795" evidence="1">
    <location>
        <begin position="37"/>
        <end position="203"/>
    </location>
</feature>
<organism evidence="2 3">
    <name type="scientific">Rugosibacter aromaticivorans</name>
    <dbReference type="NCBI Taxonomy" id="1565605"/>
    <lineage>
        <taxon>Bacteria</taxon>
        <taxon>Pseudomonadati</taxon>
        <taxon>Pseudomonadota</taxon>
        <taxon>Betaproteobacteria</taxon>
        <taxon>Nitrosomonadales</taxon>
        <taxon>Sterolibacteriaceae</taxon>
        <taxon>Rugosibacter</taxon>
    </lineage>
</organism>
<feature type="signal peptide" evidence="1">
    <location>
        <begin position="1"/>
        <end position="36"/>
    </location>
</feature>
<protein>
    <submittedName>
        <fullName evidence="2">Uncharacterized protein</fullName>
    </submittedName>
</protein>